<accession>A0A0D1ZTR5</accession>
<evidence type="ECO:0000256" key="4">
    <source>
        <dbReference type="ARBA" id="ARBA00022824"/>
    </source>
</evidence>
<comment type="catalytic activity">
    <reaction evidence="8">
        <text>(9Z)-octadecenoyl-CoA + H2O = S-(9Z-octadecenoyl)-4'-phosphopantetheine + adenosine 3',5'-bisphosphate + 2 H(+)</text>
        <dbReference type="Rhea" id="RHEA:65564"/>
        <dbReference type="ChEBI" id="CHEBI:15377"/>
        <dbReference type="ChEBI" id="CHEBI:15378"/>
        <dbReference type="ChEBI" id="CHEBI:57387"/>
        <dbReference type="ChEBI" id="CHEBI:58343"/>
        <dbReference type="ChEBI" id="CHEBI:156553"/>
    </reaction>
</comment>
<comment type="function">
    <text evidence="8">Fatty acyl-coenzyme A (CoA) diphosphatase that hydrolyzes fatty acyl-CoA to yield acyl-4'-phosphopantetheine and adenosine 3',5'-bisphosphate. Preferentially hydrolyzes unsaturated long-chain acyl-CoA substrates in the endoplasmic reticulum (ER) lumen. This catalytic activity is required for maintaining ER structure and for lipid droplets (LDs) biogenesis, which are lipid storage organelles involved in maintaining lipid and energy homeostasis. May directly bind to diacylglycerol (DAGs) and triacylglycerol, which is also important for LD biogenesis. May support directional budding of nacent LDs from the ER into the cytosol by reducing DAG levels at sites of LD formation. May play a role in the regulation of cell morphology and cytoskeletal organization. Involved in phospholipid biosynthesis.</text>
</comment>
<keyword evidence="8" id="KW-1208">Phospholipid metabolism</keyword>
<evidence type="ECO:0000256" key="5">
    <source>
        <dbReference type="ARBA" id="ARBA00022989"/>
    </source>
</evidence>
<dbReference type="GO" id="GO:0010945">
    <property type="term" value="F:coenzyme A diphosphatase activity"/>
    <property type="evidence" value="ECO:0007669"/>
    <property type="project" value="InterPro"/>
</dbReference>
<dbReference type="Pfam" id="PF10261">
    <property type="entry name" value="FIT"/>
    <property type="match status" value="1"/>
</dbReference>
<dbReference type="InterPro" id="IPR046400">
    <property type="entry name" value="SCS3"/>
</dbReference>
<evidence type="ECO:0000256" key="1">
    <source>
        <dbReference type="ARBA" id="ARBA00004477"/>
    </source>
</evidence>
<keyword evidence="3 8" id="KW-0378">Hydrolase</keyword>
<keyword evidence="2 8" id="KW-0812">Transmembrane</keyword>
<organism evidence="10 11">
    <name type="scientific">Exophiala spinifera</name>
    <dbReference type="NCBI Taxonomy" id="91928"/>
    <lineage>
        <taxon>Eukaryota</taxon>
        <taxon>Fungi</taxon>
        <taxon>Dikarya</taxon>
        <taxon>Ascomycota</taxon>
        <taxon>Pezizomycotina</taxon>
        <taxon>Eurotiomycetes</taxon>
        <taxon>Chaetothyriomycetidae</taxon>
        <taxon>Chaetothyriales</taxon>
        <taxon>Herpotrichiellaceae</taxon>
        <taxon>Exophiala</taxon>
    </lineage>
</organism>
<dbReference type="PANTHER" id="PTHR23129">
    <property type="entry name" value="ACYL-COENZYME A DIPHOSPHATASE FITM2"/>
    <property type="match status" value="1"/>
</dbReference>
<dbReference type="EC" id="3.6.1.-" evidence="8"/>
<dbReference type="RefSeq" id="XP_016236383.1">
    <property type="nucleotide sequence ID" value="XM_016380556.1"/>
</dbReference>
<feature type="transmembrane region" description="Helical" evidence="9">
    <location>
        <begin position="12"/>
        <end position="29"/>
    </location>
</feature>
<dbReference type="AlphaFoldDB" id="A0A0D1ZTR5"/>
<evidence type="ECO:0000256" key="8">
    <source>
        <dbReference type="HAMAP-Rule" id="MF_03231"/>
    </source>
</evidence>
<dbReference type="HOGENOM" id="CLU_048143_0_0_1"/>
<keyword evidence="5 8" id="KW-1133">Transmembrane helix</keyword>
<dbReference type="PANTHER" id="PTHR23129:SF0">
    <property type="entry name" value="ACYL-COENZYME A DIPHOSPHATASE FITM2"/>
    <property type="match status" value="1"/>
</dbReference>
<keyword evidence="6" id="KW-0443">Lipid metabolism</keyword>
<keyword evidence="7 8" id="KW-0472">Membrane</keyword>
<evidence type="ECO:0000256" key="2">
    <source>
        <dbReference type="ARBA" id="ARBA00022692"/>
    </source>
</evidence>
<dbReference type="VEuPathDB" id="FungiDB:PV08_06218"/>
<evidence type="ECO:0000256" key="9">
    <source>
        <dbReference type="SAM" id="Phobius"/>
    </source>
</evidence>
<evidence type="ECO:0000256" key="6">
    <source>
        <dbReference type="ARBA" id="ARBA00023098"/>
    </source>
</evidence>
<dbReference type="STRING" id="91928.A0A0D1ZTR5"/>
<feature type="active site" evidence="8">
    <location>
        <position position="162"/>
    </location>
</feature>
<comment type="subcellular location">
    <subcellularLocation>
        <location evidence="1 8">Endoplasmic reticulum membrane</location>
        <topology evidence="1 8">Multi-pass membrane protein</topology>
    </subcellularLocation>
</comment>
<keyword evidence="8" id="KW-0594">Phospholipid biosynthesis</keyword>
<name>A0A0D1ZTR5_9EURO</name>
<evidence type="ECO:0000256" key="3">
    <source>
        <dbReference type="ARBA" id="ARBA00022801"/>
    </source>
</evidence>
<proteinExistence type="inferred from homology"/>
<feature type="transmembrane region" description="Helical" evidence="9">
    <location>
        <begin position="253"/>
        <end position="270"/>
    </location>
</feature>
<comment type="catalytic activity">
    <reaction evidence="8">
        <text>hexadecanoyl-CoA + H2O = S-hexadecanoyl-4'-phosphopantetheine + adenosine 3',5'-bisphosphate + 2 H(+)</text>
        <dbReference type="Rhea" id="RHEA:50032"/>
        <dbReference type="ChEBI" id="CHEBI:15377"/>
        <dbReference type="ChEBI" id="CHEBI:15378"/>
        <dbReference type="ChEBI" id="CHEBI:57379"/>
        <dbReference type="ChEBI" id="CHEBI:58343"/>
        <dbReference type="ChEBI" id="CHEBI:132018"/>
    </reaction>
</comment>
<dbReference type="GeneID" id="27333301"/>
<evidence type="ECO:0000313" key="11">
    <source>
        <dbReference type="Proteomes" id="UP000053328"/>
    </source>
</evidence>
<dbReference type="InterPro" id="IPR019388">
    <property type="entry name" value="FIT"/>
</dbReference>
<gene>
    <name evidence="8" type="primary">SCS3</name>
    <name evidence="8" type="synonym">FIT2B</name>
    <name evidence="10" type="ORF">PV08_06218</name>
</gene>
<comment type="catalytic activity">
    <reaction evidence="8">
        <text>an acyl-CoA + H2O = an acyl-4'-phosphopantetheine + adenosine 3',5'-bisphosphate + 2 H(+)</text>
        <dbReference type="Rhea" id="RHEA:50044"/>
        <dbReference type="ChEBI" id="CHEBI:15377"/>
        <dbReference type="ChEBI" id="CHEBI:15378"/>
        <dbReference type="ChEBI" id="CHEBI:58342"/>
        <dbReference type="ChEBI" id="CHEBI:58343"/>
        <dbReference type="ChEBI" id="CHEBI:132023"/>
    </reaction>
</comment>
<dbReference type="GO" id="GO:0005789">
    <property type="term" value="C:endoplasmic reticulum membrane"/>
    <property type="evidence" value="ECO:0007669"/>
    <property type="project" value="UniProtKB-SubCell"/>
</dbReference>
<feature type="active site" evidence="8">
    <location>
        <position position="247"/>
    </location>
</feature>
<dbReference type="GO" id="GO:0008654">
    <property type="term" value="P:phospholipid biosynthetic process"/>
    <property type="evidence" value="ECO:0007669"/>
    <property type="project" value="UniProtKB-KW"/>
</dbReference>
<dbReference type="EMBL" id="KN847495">
    <property type="protein sequence ID" value="KIW16167.1"/>
    <property type="molecule type" value="Genomic_DNA"/>
</dbReference>
<dbReference type="GO" id="GO:0140042">
    <property type="term" value="P:lipid droplet formation"/>
    <property type="evidence" value="ECO:0007669"/>
    <property type="project" value="UniProtKB-UniRule"/>
</dbReference>
<keyword evidence="8" id="KW-0444">Lipid biosynthesis</keyword>
<evidence type="ECO:0000313" key="10">
    <source>
        <dbReference type="EMBL" id="KIW16167.1"/>
    </source>
</evidence>
<sequence>MPSPRGRPSTYLLLVYPVILALGSAYSILSPLDVTAPDTNYFSGKRNIFNVYFVKRDWFWTSLALLLLQLTARPAPGLKVKHYAQVALRYSVATVSWFLTTQWFFGPALIDRSFTITGGHCEPHIMNTNSLREAVDMASISSGFVCKAAGGRWRGGHDISGHVFILVLSSALLIYELYISDRDSAHPHVSPKAAAAVAHDMTEEERKAVGGWESETVAKIRIWSRYFVYTVVGLDIWMLMMTAIWFHTWLEKLSGLLIAGLTVYGLYFAGDHVPQLRQIVGGL</sequence>
<feature type="transmembrane region" description="Helical" evidence="9">
    <location>
        <begin position="226"/>
        <end position="247"/>
    </location>
</feature>
<comment type="catalytic activity">
    <reaction evidence="8">
        <text>(5Z,8Z,11Z,14Z)-eicosatetraenoyl-CoA + H2O = S-(5Z,8Z,11Z,14Z-eicosatetraenoyl)-4'-phosphopantetheine + adenosine 3',5'-bisphosphate + 2 H(+)</text>
        <dbReference type="Rhea" id="RHEA:65568"/>
        <dbReference type="ChEBI" id="CHEBI:15377"/>
        <dbReference type="ChEBI" id="CHEBI:15378"/>
        <dbReference type="ChEBI" id="CHEBI:57368"/>
        <dbReference type="ChEBI" id="CHEBI:58343"/>
        <dbReference type="ChEBI" id="CHEBI:156554"/>
    </reaction>
</comment>
<dbReference type="Proteomes" id="UP000053328">
    <property type="component" value="Unassembled WGS sequence"/>
</dbReference>
<reference evidence="10 11" key="1">
    <citation type="submission" date="2015-01" db="EMBL/GenBank/DDBJ databases">
        <title>The Genome Sequence of Exophiala spinifera CBS89968.</title>
        <authorList>
            <consortium name="The Broad Institute Genomics Platform"/>
            <person name="Cuomo C."/>
            <person name="de Hoog S."/>
            <person name="Gorbushina A."/>
            <person name="Stielow B."/>
            <person name="Teixiera M."/>
            <person name="Abouelleil A."/>
            <person name="Chapman S.B."/>
            <person name="Priest M."/>
            <person name="Young S.K."/>
            <person name="Wortman J."/>
            <person name="Nusbaum C."/>
            <person name="Birren B."/>
        </authorList>
    </citation>
    <scope>NUCLEOTIDE SEQUENCE [LARGE SCALE GENOMIC DNA]</scope>
    <source>
        <strain evidence="10 11">CBS 89968</strain>
    </source>
</reference>
<dbReference type="HAMAP" id="MF_03231">
    <property type="entry name" value="SCS3"/>
    <property type="match status" value="1"/>
</dbReference>
<keyword evidence="4 8" id="KW-0256">Endoplasmic reticulum</keyword>
<comment type="similarity">
    <text evidence="8">Belongs to the FIT family. Fungal FIT2B/SCS3 subfamily.</text>
</comment>
<evidence type="ECO:0000256" key="7">
    <source>
        <dbReference type="ARBA" id="ARBA00023136"/>
    </source>
</evidence>
<keyword evidence="11" id="KW-1185">Reference proteome</keyword>
<dbReference type="OrthoDB" id="5579088at2759"/>
<protein>
    <recommendedName>
        <fullName evidence="8">Acyl-coenzyme A diphosphatase SCS3</fullName>
        <ecNumber evidence="8">3.6.1.-</ecNumber>
    </recommendedName>
    <alternativeName>
        <fullName evidence="8">FIT family protein SCS3</fullName>
    </alternativeName>
</protein>